<accession>A0A4T0VI23</accession>
<dbReference type="Gene3D" id="4.10.240.10">
    <property type="entry name" value="Zn(2)-C6 fungal-type DNA-binding domain"/>
    <property type="match status" value="1"/>
</dbReference>
<feature type="region of interest" description="Disordered" evidence="2">
    <location>
        <begin position="94"/>
        <end position="120"/>
    </location>
</feature>
<dbReference type="Pfam" id="PF00172">
    <property type="entry name" value="Zn_clus"/>
    <property type="match status" value="1"/>
</dbReference>
<proteinExistence type="predicted"/>
<dbReference type="Proteomes" id="UP000305883">
    <property type="component" value="Unassembled WGS sequence"/>
</dbReference>
<dbReference type="PANTHER" id="PTHR47784">
    <property type="entry name" value="STEROL UPTAKE CONTROL PROTEIN 2"/>
    <property type="match status" value="1"/>
</dbReference>
<dbReference type="EMBL" id="MWPZ01000009">
    <property type="protein sequence ID" value="TIC91752.1"/>
    <property type="molecule type" value="Genomic_DNA"/>
</dbReference>
<name>A0A4T0VI23_9PEZI</name>
<evidence type="ECO:0000313" key="4">
    <source>
        <dbReference type="EMBL" id="TIC91752.1"/>
    </source>
</evidence>
<dbReference type="GO" id="GO:0001228">
    <property type="term" value="F:DNA-binding transcription activator activity, RNA polymerase II-specific"/>
    <property type="evidence" value="ECO:0007669"/>
    <property type="project" value="TreeGrafter"/>
</dbReference>
<feature type="region of interest" description="Disordered" evidence="2">
    <location>
        <begin position="55"/>
        <end position="82"/>
    </location>
</feature>
<dbReference type="GO" id="GO:0008270">
    <property type="term" value="F:zinc ion binding"/>
    <property type="evidence" value="ECO:0007669"/>
    <property type="project" value="InterPro"/>
</dbReference>
<evidence type="ECO:0000259" key="3">
    <source>
        <dbReference type="PROSITE" id="PS50048"/>
    </source>
</evidence>
<protein>
    <submittedName>
        <fullName evidence="4">Lysine biosynthesis regulatory protein LYS14</fullName>
    </submittedName>
</protein>
<reference evidence="4 5" key="1">
    <citation type="journal article" date="2019" name="Genome Biol. Evol.">
        <title>Genomic Plasticity Mediated by Transposable Elements in the Plant Pathogenic Fungus Colletotrichum higginsianum.</title>
        <authorList>
            <person name="Tsushima A."/>
            <person name="Gan P."/>
            <person name="Kumakura N."/>
            <person name="Narusaka M."/>
            <person name="Takano Y."/>
            <person name="Narusaka Y."/>
            <person name="Shirasu K."/>
        </authorList>
    </citation>
    <scope>NUCLEOTIDE SEQUENCE [LARGE SCALE GENOMIC DNA]</scope>
    <source>
        <strain evidence="4 5">MAFF305635-RFP</strain>
    </source>
</reference>
<dbReference type="SMART" id="SM00066">
    <property type="entry name" value="GAL4"/>
    <property type="match status" value="1"/>
</dbReference>
<dbReference type="OrthoDB" id="5350673at2759"/>
<gene>
    <name evidence="4" type="ORF">CH35J_010631</name>
</gene>
<dbReference type="InterPro" id="IPR053157">
    <property type="entry name" value="Sterol_Uptake_Regulator"/>
</dbReference>
<dbReference type="InterPro" id="IPR036864">
    <property type="entry name" value="Zn2-C6_fun-type_DNA-bd_sf"/>
</dbReference>
<comment type="caution">
    <text evidence="4">The sequence shown here is derived from an EMBL/GenBank/DDBJ whole genome shotgun (WGS) entry which is preliminary data.</text>
</comment>
<feature type="domain" description="Zn(2)-C6 fungal-type" evidence="3">
    <location>
        <begin position="12"/>
        <end position="42"/>
    </location>
</feature>
<dbReference type="PROSITE" id="PS50048">
    <property type="entry name" value="ZN2_CY6_FUNGAL_2"/>
    <property type="match status" value="1"/>
</dbReference>
<keyword evidence="1" id="KW-0539">Nucleus</keyword>
<sequence>MYRRSHKKSRNGCAECKRRHMKCDETRPRCVNCTMVDRSCVFPYPAGLSSCGASGLSPGPSSGVTTPKADTASGGSPAGRSPAVIPTPDLAHLVGHLGNGNGNGNNYDNDNDSAGRHRPITTAADGTVNMLHMKLLVHFSLELVVPELDEGMCARNTELTLKTGVDAPFVMHEVLAFSARHMAALAEAREDDGTVAATTTTTTAAEYLHHAAQLQTRAIALFNAQRMRIDGSTCDALVLFSSMLGRHLCIDALAFRRGTDLGAYLDCYVGFARVRRGVRTIVAGAWPLLRSSELASLMSWGLGLSRLRSFGAECEGIRALVAASPGLSPGGRETCGEALELLQVGIDDLNTKLSVGRKHLIQIVFSWSLVVAEEYTQMLVDRSPEAIAVLAHYAALLHLCRDLWQVGDAGAYLLGIICRYLGADWDAWLAWPRSVVFPEASGCLMSIDPALDSNA</sequence>
<dbReference type="PANTHER" id="PTHR47784:SF4">
    <property type="entry name" value="ZN(II)2CYS6 TRANSCRIPTION FACTOR (EUROFUNG)"/>
    <property type="match status" value="1"/>
</dbReference>
<evidence type="ECO:0000256" key="1">
    <source>
        <dbReference type="ARBA" id="ARBA00023242"/>
    </source>
</evidence>
<evidence type="ECO:0000313" key="5">
    <source>
        <dbReference type="Proteomes" id="UP000305883"/>
    </source>
</evidence>
<dbReference type="AlphaFoldDB" id="A0A4T0VI23"/>
<dbReference type="InterPro" id="IPR001138">
    <property type="entry name" value="Zn2Cys6_DnaBD"/>
</dbReference>
<dbReference type="SUPFAM" id="SSF57701">
    <property type="entry name" value="Zn2/Cys6 DNA-binding domain"/>
    <property type="match status" value="1"/>
</dbReference>
<organism evidence="4 5">
    <name type="scientific">Colletotrichum higginsianum</name>
    <dbReference type="NCBI Taxonomy" id="80884"/>
    <lineage>
        <taxon>Eukaryota</taxon>
        <taxon>Fungi</taxon>
        <taxon>Dikarya</taxon>
        <taxon>Ascomycota</taxon>
        <taxon>Pezizomycotina</taxon>
        <taxon>Sordariomycetes</taxon>
        <taxon>Hypocreomycetidae</taxon>
        <taxon>Glomerellales</taxon>
        <taxon>Glomerellaceae</taxon>
        <taxon>Colletotrichum</taxon>
        <taxon>Colletotrichum destructivum species complex</taxon>
    </lineage>
</organism>
<dbReference type="PROSITE" id="PS00463">
    <property type="entry name" value="ZN2_CY6_FUNGAL_1"/>
    <property type="match status" value="1"/>
</dbReference>
<dbReference type="CDD" id="cd00067">
    <property type="entry name" value="GAL4"/>
    <property type="match status" value="1"/>
</dbReference>
<evidence type="ECO:0000256" key="2">
    <source>
        <dbReference type="SAM" id="MobiDB-lite"/>
    </source>
</evidence>